<dbReference type="InterPro" id="IPR016181">
    <property type="entry name" value="Acyl_CoA_acyltransferase"/>
</dbReference>
<name>A0A4U8YNT3_9BACT</name>
<accession>A0A4U8YNT3</accession>
<dbReference type="EMBL" id="CAADHO010000005">
    <property type="protein sequence ID" value="VFQ45294.1"/>
    <property type="molecule type" value="Genomic_DNA"/>
</dbReference>
<dbReference type="RefSeq" id="WP_180141695.1">
    <property type="nucleotide sequence ID" value="NZ_CAADHO010000005.1"/>
</dbReference>
<keyword evidence="3" id="KW-1185">Reference proteome</keyword>
<keyword evidence="2" id="KW-0012">Acyltransferase</keyword>
<evidence type="ECO:0000313" key="3">
    <source>
        <dbReference type="Proteomes" id="UP000507962"/>
    </source>
</evidence>
<evidence type="ECO:0000313" key="2">
    <source>
        <dbReference type="EMBL" id="VFQ45294.1"/>
    </source>
</evidence>
<dbReference type="SUPFAM" id="SSF55729">
    <property type="entry name" value="Acyl-CoA N-acyltransferases (Nat)"/>
    <property type="match status" value="1"/>
</dbReference>
<dbReference type="AlphaFoldDB" id="A0A4U8YNT3"/>
<proteinExistence type="predicted"/>
<keyword evidence="2" id="KW-0808">Transferase</keyword>
<protein>
    <submittedName>
        <fullName evidence="2">Acyl-coa n-acyltransferase</fullName>
    </submittedName>
</protein>
<dbReference type="InterPro" id="IPR000182">
    <property type="entry name" value="GNAT_dom"/>
</dbReference>
<evidence type="ECO:0000259" key="1">
    <source>
        <dbReference type="PROSITE" id="PS51186"/>
    </source>
</evidence>
<reference evidence="2 3" key="1">
    <citation type="submission" date="2019-03" db="EMBL/GenBank/DDBJ databases">
        <authorList>
            <person name="Nijsse B."/>
        </authorList>
    </citation>
    <scope>NUCLEOTIDE SEQUENCE [LARGE SCALE GENOMIC DNA]</scope>
    <source>
        <strain evidence="2">Desulfoluna butyratoxydans MSL71</strain>
    </source>
</reference>
<sequence length="173" mass="19770">MYRIIAPGKKQGDIKLTTTTLEPANINDAEALKALSVEAFTTDYDQYGSYPPGIESLAWHQSEIKKGHYYKILLNGDLVGGICVIPSDGDRIEIKYFFISGEYQDRRIGSTTLGLIEKQYSNAAEWVLSTPHKSFRNHHFYEKNGYTKIGESQPIPNNPFRLFEYRKIIEKTE</sequence>
<gene>
    <name evidence="2" type="ORF">MSL71_29510</name>
</gene>
<dbReference type="GO" id="GO:0016747">
    <property type="term" value="F:acyltransferase activity, transferring groups other than amino-acyl groups"/>
    <property type="evidence" value="ECO:0007669"/>
    <property type="project" value="InterPro"/>
</dbReference>
<dbReference type="Pfam" id="PF00583">
    <property type="entry name" value="Acetyltransf_1"/>
    <property type="match status" value="1"/>
</dbReference>
<feature type="domain" description="N-acetyltransferase" evidence="1">
    <location>
        <begin position="19"/>
        <end position="170"/>
    </location>
</feature>
<dbReference type="Gene3D" id="3.40.630.30">
    <property type="match status" value="1"/>
</dbReference>
<organism evidence="2 3">
    <name type="scientific">Desulfoluna butyratoxydans</name>
    <dbReference type="NCBI Taxonomy" id="231438"/>
    <lineage>
        <taxon>Bacteria</taxon>
        <taxon>Pseudomonadati</taxon>
        <taxon>Thermodesulfobacteriota</taxon>
        <taxon>Desulfobacteria</taxon>
        <taxon>Desulfobacterales</taxon>
        <taxon>Desulfolunaceae</taxon>
        <taxon>Desulfoluna</taxon>
    </lineage>
</organism>
<dbReference type="PROSITE" id="PS51186">
    <property type="entry name" value="GNAT"/>
    <property type="match status" value="1"/>
</dbReference>
<dbReference type="Proteomes" id="UP000507962">
    <property type="component" value="Unassembled WGS sequence"/>
</dbReference>